<keyword evidence="4 11" id="KW-0812">Transmembrane</keyword>
<dbReference type="GO" id="GO:0006906">
    <property type="term" value="P:vesicle fusion"/>
    <property type="evidence" value="ECO:0007669"/>
    <property type="project" value="TreeGrafter"/>
</dbReference>
<dbReference type="SMART" id="SM00397">
    <property type="entry name" value="t_SNARE"/>
    <property type="match status" value="1"/>
</dbReference>
<dbReference type="Proteomes" id="UP000688137">
    <property type="component" value="Unassembled WGS sequence"/>
</dbReference>
<evidence type="ECO:0000256" key="5">
    <source>
        <dbReference type="ARBA" id="ARBA00022927"/>
    </source>
</evidence>
<dbReference type="PROSITE" id="PS50192">
    <property type="entry name" value="T_SNARE"/>
    <property type="match status" value="1"/>
</dbReference>
<evidence type="ECO:0000256" key="1">
    <source>
        <dbReference type="ARBA" id="ARBA00004409"/>
    </source>
</evidence>
<dbReference type="Pfam" id="PF05739">
    <property type="entry name" value="SNARE"/>
    <property type="match status" value="1"/>
</dbReference>
<keyword evidence="9 11" id="KW-0472">Membrane</keyword>
<keyword evidence="5" id="KW-0653">Protein transport</keyword>
<evidence type="ECO:0000256" key="2">
    <source>
        <dbReference type="ARBA" id="ARBA00009063"/>
    </source>
</evidence>
<evidence type="ECO:0000256" key="4">
    <source>
        <dbReference type="ARBA" id="ARBA00022692"/>
    </source>
</evidence>
<evidence type="ECO:0000256" key="10">
    <source>
        <dbReference type="SAM" id="Coils"/>
    </source>
</evidence>
<dbReference type="PANTHER" id="PTHR19957:SF83">
    <property type="entry name" value="SYNTAXIN-16"/>
    <property type="match status" value="1"/>
</dbReference>
<dbReference type="EMBL" id="CAJJDM010000099">
    <property type="protein sequence ID" value="CAD8094596.1"/>
    <property type="molecule type" value="Genomic_DNA"/>
</dbReference>
<evidence type="ECO:0000313" key="13">
    <source>
        <dbReference type="EMBL" id="CAD8094596.1"/>
    </source>
</evidence>
<feature type="coiled-coil region" evidence="10">
    <location>
        <begin position="155"/>
        <end position="215"/>
    </location>
</feature>
<organism evidence="13 14">
    <name type="scientific">Paramecium primaurelia</name>
    <dbReference type="NCBI Taxonomy" id="5886"/>
    <lineage>
        <taxon>Eukaryota</taxon>
        <taxon>Sar</taxon>
        <taxon>Alveolata</taxon>
        <taxon>Ciliophora</taxon>
        <taxon>Intramacronucleata</taxon>
        <taxon>Oligohymenophorea</taxon>
        <taxon>Peniculida</taxon>
        <taxon>Parameciidae</taxon>
        <taxon>Paramecium</taxon>
    </lineage>
</organism>
<feature type="domain" description="T-SNARE coiled-coil homology" evidence="12">
    <location>
        <begin position="218"/>
        <end position="280"/>
    </location>
</feature>
<dbReference type="InterPro" id="IPR045242">
    <property type="entry name" value="Syntaxin"/>
</dbReference>
<dbReference type="GO" id="GO:0000149">
    <property type="term" value="F:SNARE binding"/>
    <property type="evidence" value="ECO:0007669"/>
    <property type="project" value="TreeGrafter"/>
</dbReference>
<dbReference type="PROSITE" id="PS00914">
    <property type="entry name" value="SYNTAXIN"/>
    <property type="match status" value="1"/>
</dbReference>
<gene>
    <name evidence="13" type="ORF">PPRIM_AZ9-3.1.T0960099</name>
</gene>
<evidence type="ECO:0000256" key="9">
    <source>
        <dbReference type="ARBA" id="ARBA00023136"/>
    </source>
</evidence>
<accession>A0A8S1NX98</accession>
<name>A0A8S1NX98_PARPR</name>
<dbReference type="AlphaFoldDB" id="A0A8S1NX98"/>
<comment type="similarity">
    <text evidence="2">Belongs to the syntaxin family.</text>
</comment>
<keyword evidence="8 10" id="KW-0175">Coiled coil</keyword>
<dbReference type="CDD" id="cd15845">
    <property type="entry name" value="SNARE_syntaxin16"/>
    <property type="match status" value="1"/>
</dbReference>
<keyword evidence="7" id="KW-0333">Golgi apparatus</keyword>
<dbReference type="FunFam" id="1.20.5.110:FF:000081">
    <property type="entry name" value="Syntaxin 16"/>
    <property type="match status" value="1"/>
</dbReference>
<dbReference type="PANTHER" id="PTHR19957">
    <property type="entry name" value="SYNTAXIN"/>
    <property type="match status" value="1"/>
</dbReference>
<evidence type="ECO:0000256" key="6">
    <source>
        <dbReference type="ARBA" id="ARBA00022989"/>
    </source>
</evidence>
<keyword evidence="14" id="KW-1185">Reference proteome</keyword>
<evidence type="ECO:0000259" key="12">
    <source>
        <dbReference type="PROSITE" id="PS50192"/>
    </source>
</evidence>
<comment type="caution">
    <text evidence="13">The sequence shown here is derived from an EMBL/GenBank/DDBJ whole genome shotgun (WGS) entry which is preliminary data.</text>
</comment>
<evidence type="ECO:0000256" key="3">
    <source>
        <dbReference type="ARBA" id="ARBA00022448"/>
    </source>
</evidence>
<evidence type="ECO:0000256" key="11">
    <source>
        <dbReference type="SAM" id="Phobius"/>
    </source>
</evidence>
<dbReference type="GO" id="GO:0005484">
    <property type="term" value="F:SNAP receptor activity"/>
    <property type="evidence" value="ECO:0007669"/>
    <property type="project" value="InterPro"/>
</dbReference>
<feature type="transmembrane region" description="Helical" evidence="11">
    <location>
        <begin position="288"/>
        <end position="309"/>
    </location>
</feature>
<dbReference type="OMA" id="NRKMCII"/>
<evidence type="ECO:0000313" key="14">
    <source>
        <dbReference type="Proteomes" id="UP000688137"/>
    </source>
</evidence>
<sequence>MRQSVGVMRNKTHLLFKYKEEHKQQANRFKKINDLHISKPNTLLLDSSGESTASNFSIEMQTHNKGLPSEWASHYEDCLDKIKQVQEILKELQSLGSKRLKMQFGDATALEKLIYENNQKATQKIMECEKNTEFIANYSSDKETPSDQRIRMNINRALAQQIQELTNTLRNQQKRMVTMIKQINKDDGGNFLKLSEQKQQEMKVADDELTQAEEQMYDDIICERDQEINKLVTMINELAEVFKSLNQLVIDQGTILDRIDYNIDQAVFNVKKANQELKKAEEYQNSPLAKRCIIILVIMIAICSILLTIKYSS</sequence>
<keyword evidence="6 11" id="KW-1133">Transmembrane helix</keyword>
<keyword evidence="3" id="KW-0813">Transport</keyword>
<dbReference type="GO" id="GO:0006886">
    <property type="term" value="P:intracellular protein transport"/>
    <property type="evidence" value="ECO:0007669"/>
    <property type="project" value="InterPro"/>
</dbReference>
<evidence type="ECO:0000256" key="7">
    <source>
        <dbReference type="ARBA" id="ARBA00023034"/>
    </source>
</evidence>
<dbReference type="InterPro" id="IPR006012">
    <property type="entry name" value="Syntaxin/epimorphin_CS"/>
</dbReference>
<dbReference type="GO" id="GO:0048278">
    <property type="term" value="P:vesicle docking"/>
    <property type="evidence" value="ECO:0007669"/>
    <property type="project" value="TreeGrafter"/>
</dbReference>
<proteinExistence type="inferred from homology"/>
<dbReference type="GO" id="GO:0000139">
    <property type="term" value="C:Golgi membrane"/>
    <property type="evidence" value="ECO:0007669"/>
    <property type="project" value="UniProtKB-SubCell"/>
</dbReference>
<dbReference type="InterPro" id="IPR000727">
    <property type="entry name" value="T_SNARE_dom"/>
</dbReference>
<comment type="subcellular location">
    <subcellularLocation>
        <location evidence="1">Golgi apparatus membrane</location>
        <topology evidence="1">Single-pass type IV membrane protein</topology>
    </subcellularLocation>
</comment>
<dbReference type="GO" id="GO:0031201">
    <property type="term" value="C:SNARE complex"/>
    <property type="evidence" value="ECO:0007669"/>
    <property type="project" value="TreeGrafter"/>
</dbReference>
<protein>
    <recommendedName>
        <fullName evidence="12">t-SNARE coiled-coil homology domain-containing protein</fullName>
    </recommendedName>
</protein>
<reference evidence="13" key="1">
    <citation type="submission" date="2021-01" db="EMBL/GenBank/DDBJ databases">
        <authorList>
            <consortium name="Genoscope - CEA"/>
            <person name="William W."/>
        </authorList>
    </citation>
    <scope>NUCLEOTIDE SEQUENCE</scope>
</reference>
<evidence type="ECO:0000256" key="8">
    <source>
        <dbReference type="ARBA" id="ARBA00023054"/>
    </source>
</evidence>